<name>A0AAV9P5U2_9PEZI</name>
<feature type="compositionally biased region" description="Basic and acidic residues" evidence="1">
    <location>
        <begin position="117"/>
        <end position="145"/>
    </location>
</feature>
<feature type="compositionally biased region" description="Low complexity" evidence="1">
    <location>
        <begin position="79"/>
        <end position="102"/>
    </location>
</feature>
<feature type="compositionally biased region" description="Basic and acidic residues" evidence="1">
    <location>
        <begin position="13"/>
        <end position="29"/>
    </location>
</feature>
<sequence>MGHRSSASGTGSIHDKESKKCFCNKEMRPSHPTRRGGARSHGSALLSRITLADMAKTKQSGRPKKAASKPPPATRQALTPTVPAKKAATTKSAAPAKKAASSGNALTMDKLNKLGKIRKEEPDSEEKKNRADRAERRKADAERTAARGANAAQGTGKTAAPSKATKAAKRRATKKPTTKGGKAKAAKVTKQKSPPPSRPSTYKNAEKYRKTVQKLISQMEADGDGDYSDVVETLHEVVTRSLNGIITRRNNDVESDSSPRKPGRRTRANAAADEEDKVKDEDVKNEDVKDEEDDE</sequence>
<keyword evidence="3" id="KW-1185">Reference proteome</keyword>
<feature type="region of interest" description="Disordered" evidence="1">
    <location>
        <begin position="1"/>
        <end position="209"/>
    </location>
</feature>
<gene>
    <name evidence="2" type="ORF">LTR77_006859</name>
</gene>
<feature type="region of interest" description="Disordered" evidence="1">
    <location>
        <begin position="241"/>
        <end position="295"/>
    </location>
</feature>
<organism evidence="2 3">
    <name type="scientific">Saxophila tyrrhenica</name>
    <dbReference type="NCBI Taxonomy" id="1690608"/>
    <lineage>
        <taxon>Eukaryota</taxon>
        <taxon>Fungi</taxon>
        <taxon>Dikarya</taxon>
        <taxon>Ascomycota</taxon>
        <taxon>Pezizomycotina</taxon>
        <taxon>Dothideomycetes</taxon>
        <taxon>Dothideomycetidae</taxon>
        <taxon>Mycosphaerellales</taxon>
        <taxon>Extremaceae</taxon>
        <taxon>Saxophila</taxon>
    </lineage>
</organism>
<protein>
    <submittedName>
        <fullName evidence="2">Uncharacterized protein</fullName>
    </submittedName>
</protein>
<evidence type="ECO:0000256" key="1">
    <source>
        <dbReference type="SAM" id="MobiDB-lite"/>
    </source>
</evidence>
<evidence type="ECO:0000313" key="2">
    <source>
        <dbReference type="EMBL" id="KAK5168290.1"/>
    </source>
</evidence>
<feature type="compositionally biased region" description="Basic and acidic residues" evidence="1">
    <location>
        <begin position="276"/>
        <end position="287"/>
    </location>
</feature>
<proteinExistence type="predicted"/>
<accession>A0AAV9P5U2</accession>
<evidence type="ECO:0000313" key="3">
    <source>
        <dbReference type="Proteomes" id="UP001337655"/>
    </source>
</evidence>
<feature type="compositionally biased region" description="Basic residues" evidence="1">
    <location>
        <begin position="166"/>
        <end position="190"/>
    </location>
</feature>
<feature type="compositionally biased region" description="Polar residues" evidence="1">
    <location>
        <begin position="1"/>
        <end position="11"/>
    </location>
</feature>
<dbReference type="EMBL" id="JAVRRT010000010">
    <property type="protein sequence ID" value="KAK5168290.1"/>
    <property type="molecule type" value="Genomic_DNA"/>
</dbReference>
<feature type="compositionally biased region" description="Low complexity" evidence="1">
    <location>
        <begin position="146"/>
        <end position="165"/>
    </location>
</feature>
<comment type="caution">
    <text evidence="2">The sequence shown here is derived from an EMBL/GenBank/DDBJ whole genome shotgun (WGS) entry which is preliminary data.</text>
</comment>
<reference evidence="2 3" key="1">
    <citation type="submission" date="2023-08" db="EMBL/GenBank/DDBJ databases">
        <title>Black Yeasts Isolated from many extreme environments.</title>
        <authorList>
            <person name="Coleine C."/>
            <person name="Stajich J.E."/>
            <person name="Selbmann L."/>
        </authorList>
    </citation>
    <scope>NUCLEOTIDE SEQUENCE [LARGE SCALE GENOMIC DNA]</scope>
    <source>
        <strain evidence="2 3">CCFEE 5935</strain>
    </source>
</reference>
<dbReference type="GeneID" id="89928198"/>
<dbReference type="RefSeq" id="XP_064657900.1">
    <property type="nucleotide sequence ID" value="XM_064804099.1"/>
</dbReference>
<dbReference type="AlphaFoldDB" id="A0AAV9P5U2"/>
<dbReference type="Proteomes" id="UP001337655">
    <property type="component" value="Unassembled WGS sequence"/>
</dbReference>